<gene>
    <name evidence="1" type="ORF">SDC9_167308</name>
</gene>
<dbReference type="AlphaFoldDB" id="A0A645G7N0"/>
<proteinExistence type="predicted"/>
<reference evidence="1" key="1">
    <citation type="submission" date="2019-08" db="EMBL/GenBank/DDBJ databases">
        <authorList>
            <person name="Kucharzyk K."/>
            <person name="Murdoch R.W."/>
            <person name="Higgins S."/>
            <person name="Loffler F."/>
        </authorList>
    </citation>
    <scope>NUCLEOTIDE SEQUENCE</scope>
</reference>
<comment type="caution">
    <text evidence="1">The sequence shown here is derived from an EMBL/GenBank/DDBJ whole genome shotgun (WGS) entry which is preliminary data.</text>
</comment>
<protein>
    <recommendedName>
        <fullName evidence="2">PilZ domain-containing protein</fullName>
    </recommendedName>
</protein>
<organism evidence="1">
    <name type="scientific">bioreactor metagenome</name>
    <dbReference type="NCBI Taxonomy" id="1076179"/>
    <lineage>
        <taxon>unclassified sequences</taxon>
        <taxon>metagenomes</taxon>
        <taxon>ecological metagenomes</taxon>
    </lineage>
</organism>
<dbReference type="EMBL" id="VSSQ01067563">
    <property type="protein sequence ID" value="MPN19933.1"/>
    <property type="molecule type" value="Genomic_DNA"/>
</dbReference>
<accession>A0A645G7N0</accession>
<sequence length="74" mass="8371">MVDRHLPMGAFADCMLPLDEGMLVARAILTRCEDLDGGAGYRAHFFLIDQTLRPKLRDFLLNERVRRLQAVGAL</sequence>
<name>A0A645G7N0_9ZZZZ</name>
<evidence type="ECO:0008006" key="2">
    <source>
        <dbReference type="Google" id="ProtNLM"/>
    </source>
</evidence>
<evidence type="ECO:0000313" key="1">
    <source>
        <dbReference type="EMBL" id="MPN19933.1"/>
    </source>
</evidence>